<protein>
    <recommendedName>
        <fullName evidence="4">Chromosome partition protein Smc</fullName>
    </recommendedName>
</protein>
<reference evidence="3" key="1">
    <citation type="submission" date="2016-06" db="EMBL/GenBank/DDBJ databases">
        <authorList>
            <person name="Rodrigo-Torres L."/>
            <person name="Arahal D.R."/>
        </authorList>
    </citation>
    <scope>NUCLEOTIDE SEQUENCE [LARGE SCALE GENOMIC DNA]</scope>
    <source>
        <strain evidence="3">CECT 7224</strain>
    </source>
</reference>
<sequence>MSQLKAQETINRLISWIAERDELNDFGEYRNGDKVNRANLIDEGVLKRSQLSVNGNPKLKELLVEAEMRWYGESNESIASHKDARERAERRSNQNSAEMSRLRKELAEVKAELSPLKSELASLRSENQELRQELGIQKSREAAVVRNYGELSGWD</sequence>
<feature type="region of interest" description="Disordered" evidence="1">
    <location>
        <begin position="75"/>
        <end position="101"/>
    </location>
</feature>
<evidence type="ECO:0000313" key="3">
    <source>
        <dbReference type="Proteomes" id="UP000092819"/>
    </source>
</evidence>
<evidence type="ECO:0000313" key="2">
    <source>
        <dbReference type="EMBL" id="SBT12972.1"/>
    </source>
</evidence>
<feature type="compositionally biased region" description="Basic and acidic residues" evidence="1">
    <location>
        <begin position="79"/>
        <end position="92"/>
    </location>
</feature>
<dbReference type="AlphaFoldDB" id="A0A1C3JCW7"/>
<evidence type="ECO:0000256" key="1">
    <source>
        <dbReference type="SAM" id="MobiDB-lite"/>
    </source>
</evidence>
<dbReference type="RefSeq" id="WP_065676179.1">
    <property type="nucleotide sequence ID" value="NZ_AP025463.1"/>
</dbReference>
<evidence type="ECO:0008006" key="4">
    <source>
        <dbReference type="Google" id="ProtNLM"/>
    </source>
</evidence>
<accession>A0A1C3JCW7</accession>
<dbReference type="EMBL" id="FLQZ01000033">
    <property type="protein sequence ID" value="SBT12972.1"/>
    <property type="molecule type" value="Genomic_DNA"/>
</dbReference>
<gene>
    <name evidence="2" type="ORF">VCE7224_01716</name>
</gene>
<proteinExistence type="predicted"/>
<name>A0A1C3JCW7_9VIBR</name>
<dbReference type="Proteomes" id="UP000092819">
    <property type="component" value="Unassembled WGS sequence"/>
</dbReference>
<organism evidence="2 3">
    <name type="scientific">Vibrio celticus</name>
    <dbReference type="NCBI Taxonomy" id="446372"/>
    <lineage>
        <taxon>Bacteria</taxon>
        <taxon>Pseudomonadati</taxon>
        <taxon>Pseudomonadota</taxon>
        <taxon>Gammaproteobacteria</taxon>
        <taxon>Vibrionales</taxon>
        <taxon>Vibrionaceae</taxon>
        <taxon>Vibrio</taxon>
    </lineage>
</organism>
<keyword evidence="3" id="KW-1185">Reference proteome</keyword>
<dbReference type="Gene3D" id="6.10.250.920">
    <property type="match status" value="1"/>
</dbReference>